<accession>A0AAV5CW41</accession>
<evidence type="ECO:0000313" key="5">
    <source>
        <dbReference type="Proteomes" id="UP001054889"/>
    </source>
</evidence>
<dbReference type="InterPro" id="IPR011006">
    <property type="entry name" value="CheY-like_superfamily"/>
</dbReference>
<feature type="modified residue" description="4-aspartylphosphate" evidence="2">
    <location>
        <position position="150"/>
    </location>
</feature>
<reference evidence="4" key="2">
    <citation type="submission" date="2021-12" db="EMBL/GenBank/DDBJ databases">
        <title>Resequencing data analysis of finger millet.</title>
        <authorList>
            <person name="Hatakeyama M."/>
            <person name="Aluri S."/>
            <person name="Balachadran M.T."/>
            <person name="Sivarajan S.R."/>
            <person name="Poveda L."/>
            <person name="Shimizu-Inatsugi R."/>
            <person name="Schlapbach R."/>
            <person name="Sreeman S.M."/>
            <person name="Shimizu K.K."/>
        </authorList>
    </citation>
    <scope>NUCLEOTIDE SEQUENCE</scope>
</reference>
<proteinExistence type="predicted"/>
<dbReference type="InterPro" id="IPR045279">
    <property type="entry name" value="ARR-like"/>
</dbReference>
<dbReference type="PROSITE" id="PS50110">
    <property type="entry name" value="RESPONSE_REGULATORY"/>
    <property type="match status" value="1"/>
</dbReference>
<dbReference type="GO" id="GO:0000160">
    <property type="term" value="P:phosphorelay signal transduction system"/>
    <property type="evidence" value="ECO:0007669"/>
    <property type="project" value="UniProtKB-KW"/>
</dbReference>
<keyword evidence="5" id="KW-1185">Reference proteome</keyword>
<dbReference type="InterPro" id="IPR001789">
    <property type="entry name" value="Sig_transdc_resp-reg_receiver"/>
</dbReference>
<dbReference type="Proteomes" id="UP001054889">
    <property type="component" value="Unassembled WGS sequence"/>
</dbReference>
<name>A0AAV5CW41_ELECO</name>
<comment type="caution">
    <text evidence="4">The sequence shown here is derived from an EMBL/GenBank/DDBJ whole genome shotgun (WGS) entry which is preliminary data.</text>
</comment>
<dbReference type="Pfam" id="PF00072">
    <property type="entry name" value="Response_reg"/>
    <property type="match status" value="1"/>
</dbReference>
<feature type="domain" description="Response regulatory" evidence="3">
    <location>
        <begin position="17"/>
        <end position="217"/>
    </location>
</feature>
<gene>
    <name evidence="4" type="primary">ga20237</name>
    <name evidence="4" type="ORF">PR202_ga20237</name>
</gene>
<dbReference type="SUPFAM" id="SSF52172">
    <property type="entry name" value="CheY-like"/>
    <property type="match status" value="2"/>
</dbReference>
<dbReference type="PANTHER" id="PTHR43874:SF28">
    <property type="entry name" value="TWO-COMPONENT RESPONSE REGULATOR ORR1"/>
    <property type="match status" value="1"/>
</dbReference>
<keyword evidence="2" id="KW-0597">Phosphoprotein</keyword>
<dbReference type="AlphaFoldDB" id="A0AAV5CW41"/>
<evidence type="ECO:0000313" key="4">
    <source>
        <dbReference type="EMBL" id="GJN02849.1"/>
    </source>
</evidence>
<dbReference type="Gene3D" id="3.40.50.2300">
    <property type="match status" value="2"/>
</dbReference>
<evidence type="ECO:0000259" key="3">
    <source>
        <dbReference type="PROSITE" id="PS50110"/>
    </source>
</evidence>
<evidence type="ECO:0000256" key="2">
    <source>
        <dbReference type="PROSITE-ProRule" id="PRU00169"/>
    </source>
</evidence>
<protein>
    <recommendedName>
        <fullName evidence="3">Response regulatory domain-containing protein</fullName>
    </recommendedName>
</protein>
<evidence type="ECO:0000256" key="1">
    <source>
        <dbReference type="ARBA" id="ARBA00023012"/>
    </source>
</evidence>
<organism evidence="4 5">
    <name type="scientific">Eleusine coracana subsp. coracana</name>
    <dbReference type="NCBI Taxonomy" id="191504"/>
    <lineage>
        <taxon>Eukaryota</taxon>
        <taxon>Viridiplantae</taxon>
        <taxon>Streptophyta</taxon>
        <taxon>Embryophyta</taxon>
        <taxon>Tracheophyta</taxon>
        <taxon>Spermatophyta</taxon>
        <taxon>Magnoliopsida</taxon>
        <taxon>Liliopsida</taxon>
        <taxon>Poales</taxon>
        <taxon>Poaceae</taxon>
        <taxon>PACMAD clade</taxon>
        <taxon>Chloridoideae</taxon>
        <taxon>Cynodonteae</taxon>
        <taxon>Eleusininae</taxon>
        <taxon>Eleusine</taxon>
    </lineage>
</organism>
<dbReference type="GO" id="GO:0009736">
    <property type="term" value="P:cytokinin-activated signaling pathway"/>
    <property type="evidence" value="ECO:0007669"/>
    <property type="project" value="InterPro"/>
</dbReference>
<reference evidence="4" key="1">
    <citation type="journal article" date="2018" name="DNA Res.">
        <title>Multiple hybrid de novo genome assembly of finger millet, an orphan allotetraploid crop.</title>
        <authorList>
            <person name="Hatakeyama M."/>
            <person name="Aluri S."/>
            <person name="Balachadran M.T."/>
            <person name="Sivarajan S.R."/>
            <person name="Patrignani A."/>
            <person name="Gruter S."/>
            <person name="Poveda L."/>
            <person name="Shimizu-Inatsugi R."/>
            <person name="Baeten J."/>
            <person name="Francoijs K.J."/>
            <person name="Nataraja K.N."/>
            <person name="Reddy Y.A.N."/>
            <person name="Phadnis S."/>
            <person name="Ravikumar R.L."/>
            <person name="Schlapbach R."/>
            <person name="Sreeman S.M."/>
            <person name="Shimizu K.K."/>
        </authorList>
    </citation>
    <scope>NUCLEOTIDE SEQUENCE</scope>
</reference>
<dbReference type="SMART" id="SM00448">
    <property type="entry name" value="REC"/>
    <property type="match status" value="1"/>
</dbReference>
<keyword evidence="1" id="KW-0902">Two-component regulatory system</keyword>
<dbReference type="PANTHER" id="PTHR43874">
    <property type="entry name" value="TWO-COMPONENT RESPONSE REGULATOR"/>
    <property type="match status" value="1"/>
</dbReference>
<dbReference type="EMBL" id="BQKI01000009">
    <property type="protein sequence ID" value="GJN02849.1"/>
    <property type="molecule type" value="Genomic_DNA"/>
</dbReference>
<sequence>MEMEGRAGVEVEEGVMRVLLVDDSPVDRKVVQLLLNSNSCAGSFHVVAVDSAKKAMEFLGLKDGKFTATRSKRALHPVLATPRRVQQHGGGMGSCATCRRHAGPLPCLALPCRAVPYGARVCVCACAQRLLKKLGCDILQEQPIDMVLTDYCMPEMTGYDLLKAIKALNPLKPIPVIVMSSEDEPQRISRCLSAGAEDYIVKPLQSKDVPRLRNCSLAKPKGSSPCDAVTKRKPLQPKDHAAVGVASPSGRRAHFAGVAMARPCHLRLVPSLHKKPKNLSCNADRLCLLLVSFISGSAFVERRALALLPAPLQDRPTAVRRPVSGRAAVQMVIARLLTLTVVRLSCCCAVQFRAG</sequence>